<dbReference type="Pfam" id="PF03060">
    <property type="entry name" value="NMO"/>
    <property type="match status" value="1"/>
</dbReference>
<dbReference type="InterPro" id="IPR013785">
    <property type="entry name" value="Aldolase_TIM"/>
</dbReference>
<evidence type="ECO:0000256" key="3">
    <source>
        <dbReference type="ARBA" id="ARBA00023002"/>
    </source>
</evidence>
<accession>A0A1S9RTI0</accession>
<dbReference type="GO" id="GO:0051213">
    <property type="term" value="F:dioxygenase activity"/>
    <property type="evidence" value="ECO:0007669"/>
    <property type="project" value="UniProtKB-KW"/>
</dbReference>
<gene>
    <name evidence="4" type="ORF">PEBR_12911</name>
</gene>
<name>A0A1S9RTI0_PENBI</name>
<dbReference type="PANTHER" id="PTHR32332">
    <property type="entry name" value="2-NITROPROPANE DIOXYGENASE"/>
    <property type="match status" value="1"/>
</dbReference>
<organism evidence="4 5">
    <name type="scientific">Penicillium brasilianum</name>
    <dbReference type="NCBI Taxonomy" id="104259"/>
    <lineage>
        <taxon>Eukaryota</taxon>
        <taxon>Fungi</taxon>
        <taxon>Dikarya</taxon>
        <taxon>Ascomycota</taxon>
        <taxon>Pezizomycotina</taxon>
        <taxon>Eurotiomycetes</taxon>
        <taxon>Eurotiomycetidae</taxon>
        <taxon>Eurotiales</taxon>
        <taxon>Aspergillaceae</taxon>
        <taxon>Penicillium</taxon>
    </lineage>
</organism>
<dbReference type="SUPFAM" id="SSF51412">
    <property type="entry name" value="Inosine monophosphate dehydrogenase (IMPDH)"/>
    <property type="match status" value="1"/>
</dbReference>
<dbReference type="InterPro" id="IPR004136">
    <property type="entry name" value="NMO"/>
</dbReference>
<evidence type="ECO:0000313" key="4">
    <source>
        <dbReference type="EMBL" id="OOQ88621.1"/>
    </source>
</evidence>
<reference evidence="5" key="1">
    <citation type="submission" date="2015-09" db="EMBL/GenBank/DDBJ databases">
        <authorList>
            <person name="Fill T.P."/>
            <person name="Baretta J.F."/>
            <person name="de Almeida L.G."/>
            <person name="Rocha M."/>
            <person name="de Souza D.H."/>
            <person name="Malavazi I."/>
            <person name="Cerdeira L.T."/>
            <person name="Hong H."/>
            <person name="Samborskyy M."/>
            <person name="de Vasconcelos A.T."/>
            <person name="Leadlay P."/>
            <person name="Rodrigues-Filho E."/>
        </authorList>
    </citation>
    <scope>NUCLEOTIDE SEQUENCE [LARGE SCALE GENOMIC DNA]</scope>
    <source>
        <strain evidence="5">LaBioMMi 136</strain>
    </source>
</reference>
<dbReference type="PANTHER" id="PTHR32332:SF34">
    <property type="entry name" value="2-NITROPROPANE DIOXYGENASE FAMILY, PUTATIVE-RELATED"/>
    <property type="match status" value="1"/>
</dbReference>
<proteinExistence type="predicted"/>
<sequence>MPFCNVFKKTLPWVQSPLIANAPMSGAALSELAIAVSRAGGLGQIGFLDDMHELSTELGVARDKLQDLMATLPDPQVLPIGVGVIVFGSPMEAWMRLFKTHCPAVVWLSFAGTDELRQWTGAIRQASPKSRVWIQLGSVKAALEVAQACHPDALVLQGSDAGGHGHQDGASIVSLIPEVTDTFLQHGISDIPLVAAGGIVDGRGTAAALALGASGVVMGTRFLSAPETRIPQIYRDAIFKASDGGQATARSRVFDEIWGPNFWPATYDGRCLRNKVYDQYASGMDIKKIRSWLASEMNGPGSESLDVHDMGSLWAGTGVGMVNTPQRAGDIVQAVRDDALKRIGSLSLGRSDVFP</sequence>
<keyword evidence="2" id="KW-0288">FMN</keyword>
<keyword evidence="3" id="KW-0560">Oxidoreductase</keyword>
<keyword evidence="4" id="KW-0223">Dioxygenase</keyword>
<evidence type="ECO:0000313" key="5">
    <source>
        <dbReference type="Proteomes" id="UP000190744"/>
    </source>
</evidence>
<dbReference type="EMBL" id="LJBN01000118">
    <property type="protein sequence ID" value="OOQ88621.1"/>
    <property type="molecule type" value="Genomic_DNA"/>
</dbReference>
<dbReference type="Gene3D" id="3.20.20.70">
    <property type="entry name" value="Aldolase class I"/>
    <property type="match status" value="1"/>
</dbReference>
<evidence type="ECO:0000256" key="2">
    <source>
        <dbReference type="ARBA" id="ARBA00022643"/>
    </source>
</evidence>
<keyword evidence="1" id="KW-0285">Flavoprotein</keyword>
<dbReference type="CDD" id="cd04730">
    <property type="entry name" value="NPD_like"/>
    <property type="match status" value="1"/>
</dbReference>
<protein>
    <submittedName>
        <fullName evidence="4">Putative 2-nitropropane dioxygenase</fullName>
    </submittedName>
</protein>
<dbReference type="Proteomes" id="UP000190744">
    <property type="component" value="Unassembled WGS sequence"/>
</dbReference>
<evidence type="ECO:0000256" key="1">
    <source>
        <dbReference type="ARBA" id="ARBA00022630"/>
    </source>
</evidence>
<dbReference type="GO" id="GO:0018580">
    <property type="term" value="F:nitronate monooxygenase activity"/>
    <property type="evidence" value="ECO:0007669"/>
    <property type="project" value="InterPro"/>
</dbReference>
<dbReference type="AlphaFoldDB" id="A0A1S9RTI0"/>
<comment type="caution">
    <text evidence="4">The sequence shown here is derived from an EMBL/GenBank/DDBJ whole genome shotgun (WGS) entry which is preliminary data.</text>
</comment>